<dbReference type="OrthoDB" id="3262926at2759"/>
<feature type="transmembrane region" description="Helical" evidence="6">
    <location>
        <begin position="79"/>
        <end position="99"/>
    </location>
</feature>
<feature type="domain" description="Gamma-glutamylcyclotransferase AIG2-like" evidence="7">
    <location>
        <begin position="370"/>
        <end position="484"/>
    </location>
</feature>
<evidence type="ECO:0000259" key="7">
    <source>
        <dbReference type="Pfam" id="PF06094"/>
    </source>
</evidence>
<feature type="transmembrane region" description="Helical" evidence="6">
    <location>
        <begin position="200"/>
        <end position="217"/>
    </location>
</feature>
<dbReference type="Gene3D" id="3.10.490.10">
    <property type="entry name" value="Gamma-glutamyl cyclotransferase-like"/>
    <property type="match status" value="1"/>
</dbReference>
<dbReference type="STRING" id="2656787.A0A370U0Q3"/>
<feature type="transmembrane region" description="Helical" evidence="6">
    <location>
        <begin position="15"/>
        <end position="34"/>
    </location>
</feature>
<reference evidence="8 9" key="1">
    <citation type="journal article" date="2018" name="IMA Fungus">
        <title>IMA Genome-F 9: Draft genome sequence of Annulohypoxylon stygium, Aspergillus mulundensis, Berkeleyomyces basicola (syn. Thielaviopsis basicola), Ceratocystis smalleyi, two Cercospora beticola strains, Coleophoma cylindrospora, Fusarium fracticaudum, Phialophora cf. hyalina, and Morchella septimelata.</title>
        <authorList>
            <person name="Wingfield B.D."/>
            <person name="Bills G.F."/>
            <person name="Dong Y."/>
            <person name="Huang W."/>
            <person name="Nel W.J."/>
            <person name="Swalarsk-Parry B.S."/>
            <person name="Vaghefi N."/>
            <person name="Wilken P.M."/>
            <person name="An Z."/>
            <person name="de Beer Z.W."/>
            <person name="De Vos L."/>
            <person name="Chen L."/>
            <person name="Duong T.A."/>
            <person name="Gao Y."/>
            <person name="Hammerbacher A."/>
            <person name="Kikkert J.R."/>
            <person name="Li Y."/>
            <person name="Li H."/>
            <person name="Li K."/>
            <person name="Li Q."/>
            <person name="Liu X."/>
            <person name="Ma X."/>
            <person name="Naidoo K."/>
            <person name="Pethybridge S.J."/>
            <person name="Sun J."/>
            <person name="Steenkamp E.T."/>
            <person name="van der Nest M.A."/>
            <person name="van Wyk S."/>
            <person name="Wingfield M.J."/>
            <person name="Xiong C."/>
            <person name="Yue Q."/>
            <person name="Zhang X."/>
        </authorList>
    </citation>
    <scope>NUCLEOTIDE SEQUENCE [LARGE SCALE GENOMIC DNA]</scope>
    <source>
        <strain evidence="8 9">BP 5553</strain>
    </source>
</reference>
<dbReference type="InterPro" id="IPR013024">
    <property type="entry name" value="GGCT-like"/>
</dbReference>
<evidence type="ECO:0000256" key="6">
    <source>
        <dbReference type="SAM" id="Phobius"/>
    </source>
</evidence>
<feature type="transmembrane region" description="Helical" evidence="6">
    <location>
        <begin position="119"/>
        <end position="142"/>
    </location>
</feature>
<dbReference type="AlphaFoldDB" id="A0A370U0Q3"/>
<keyword evidence="3 6" id="KW-1133">Transmembrane helix</keyword>
<feature type="transmembrane region" description="Helical" evidence="6">
    <location>
        <begin position="237"/>
        <end position="255"/>
    </location>
</feature>
<feature type="compositionally biased region" description="Polar residues" evidence="5">
    <location>
        <begin position="319"/>
        <end position="331"/>
    </location>
</feature>
<name>A0A370U0Q3_9HELO</name>
<proteinExistence type="predicted"/>
<gene>
    <name evidence="8" type="ORF">BP5553_01326</name>
</gene>
<dbReference type="InterPro" id="IPR007568">
    <property type="entry name" value="RTA1"/>
</dbReference>
<organism evidence="8 9">
    <name type="scientific">Venustampulla echinocandica</name>
    <dbReference type="NCBI Taxonomy" id="2656787"/>
    <lineage>
        <taxon>Eukaryota</taxon>
        <taxon>Fungi</taxon>
        <taxon>Dikarya</taxon>
        <taxon>Ascomycota</taxon>
        <taxon>Pezizomycotina</taxon>
        <taxon>Leotiomycetes</taxon>
        <taxon>Helotiales</taxon>
        <taxon>Pleuroascaceae</taxon>
        <taxon>Venustampulla</taxon>
    </lineage>
</organism>
<sequence>MAEVKFRFYHYDPSFVAAAIFIVLFGISTLGHIIQLVRFRTWYFIPFVIGGFFETIGYVGRALSSKQPSGEWTLPPYIMQSLLLLLAPALFAASIYMVLGRIIHLTDGESHAIIRARWLTKIFVGGDVLSFLVQSGGGGMLAKSKSQDDAKLGTWIITGGLLIQIAFFGFFIFVSGFFNYRLRKVPTDASSSASVPWQRYLFVLYATSGLVLIRSTFRVVEYIGGQDGVLLSTESYLYIFDAALMFMAMAIFNFWHPSSIIPRKRSMDTEHNARGSVHSNIPLQKHHRLRRSKNPLLTNSSVVPLFFNMEPHNDENKKSSTNMNGPSTKVANDSDDEELSLINRKFLISGRAFQPPPDYDTFLGFRPQYFFFYGSLMDARQLRKVLQLEETPVLQSASITGWDIMMWGQYPALIFKPNNITHGMAFEVQKGVHVEYLTCYESETYRLKGCRIKLADGRELPGKTFIWNGANELLKEGTSDLKDWQMEQLEK</sequence>
<evidence type="ECO:0000313" key="9">
    <source>
        <dbReference type="Proteomes" id="UP000254866"/>
    </source>
</evidence>
<dbReference type="InterPro" id="IPR036568">
    <property type="entry name" value="GGCT-like_sf"/>
</dbReference>
<dbReference type="PANTHER" id="PTHR31465:SF35">
    <property type="entry name" value="RTA1 DOMAIN PROTEIN-RELATED"/>
    <property type="match status" value="1"/>
</dbReference>
<keyword evidence="4 6" id="KW-0472">Membrane</keyword>
<keyword evidence="2 6" id="KW-0812">Transmembrane</keyword>
<evidence type="ECO:0000256" key="4">
    <source>
        <dbReference type="ARBA" id="ARBA00023136"/>
    </source>
</evidence>
<dbReference type="GeneID" id="43594175"/>
<dbReference type="RefSeq" id="XP_031874003.1">
    <property type="nucleotide sequence ID" value="XM_032009949.1"/>
</dbReference>
<comment type="subcellular location">
    <subcellularLocation>
        <location evidence="1">Membrane</location>
        <topology evidence="1">Multi-pass membrane protein</topology>
    </subcellularLocation>
</comment>
<dbReference type="EMBL" id="NPIC01000001">
    <property type="protein sequence ID" value="RDL41347.1"/>
    <property type="molecule type" value="Genomic_DNA"/>
</dbReference>
<dbReference type="InterPro" id="IPR009288">
    <property type="entry name" value="AIG2-like_dom"/>
</dbReference>
<accession>A0A370U0Q3</accession>
<keyword evidence="9" id="KW-1185">Reference proteome</keyword>
<protein>
    <recommendedName>
        <fullName evidence="7">Gamma-glutamylcyclotransferase AIG2-like domain-containing protein</fullName>
    </recommendedName>
</protein>
<feature type="region of interest" description="Disordered" evidence="5">
    <location>
        <begin position="314"/>
        <end position="334"/>
    </location>
</feature>
<dbReference type="Proteomes" id="UP000254866">
    <property type="component" value="Unassembled WGS sequence"/>
</dbReference>
<dbReference type="PANTHER" id="PTHR31465">
    <property type="entry name" value="PROTEIN RTA1-RELATED"/>
    <property type="match status" value="1"/>
</dbReference>
<dbReference type="Pfam" id="PF06094">
    <property type="entry name" value="GGACT"/>
    <property type="match status" value="1"/>
</dbReference>
<dbReference type="CDD" id="cd06661">
    <property type="entry name" value="GGCT_like"/>
    <property type="match status" value="1"/>
</dbReference>
<dbReference type="GO" id="GO:0016020">
    <property type="term" value="C:membrane"/>
    <property type="evidence" value="ECO:0007669"/>
    <property type="project" value="UniProtKB-SubCell"/>
</dbReference>
<evidence type="ECO:0000313" key="8">
    <source>
        <dbReference type="EMBL" id="RDL41347.1"/>
    </source>
</evidence>
<feature type="transmembrane region" description="Helical" evidence="6">
    <location>
        <begin position="41"/>
        <end position="59"/>
    </location>
</feature>
<evidence type="ECO:0000256" key="1">
    <source>
        <dbReference type="ARBA" id="ARBA00004141"/>
    </source>
</evidence>
<feature type="transmembrane region" description="Helical" evidence="6">
    <location>
        <begin position="154"/>
        <end position="180"/>
    </location>
</feature>
<comment type="caution">
    <text evidence="8">The sequence shown here is derived from an EMBL/GenBank/DDBJ whole genome shotgun (WGS) entry which is preliminary data.</text>
</comment>
<dbReference type="Pfam" id="PF04479">
    <property type="entry name" value="RTA1"/>
    <property type="match status" value="1"/>
</dbReference>
<dbReference type="SUPFAM" id="SSF110857">
    <property type="entry name" value="Gamma-glutamyl cyclotransferase-like"/>
    <property type="match status" value="1"/>
</dbReference>
<evidence type="ECO:0000256" key="5">
    <source>
        <dbReference type="SAM" id="MobiDB-lite"/>
    </source>
</evidence>
<evidence type="ECO:0000256" key="2">
    <source>
        <dbReference type="ARBA" id="ARBA00022692"/>
    </source>
</evidence>
<evidence type="ECO:0000256" key="3">
    <source>
        <dbReference type="ARBA" id="ARBA00022989"/>
    </source>
</evidence>